<feature type="domain" description="T6SS immunity protein Tdi1 C-terminal" evidence="2">
    <location>
        <begin position="153"/>
        <end position="191"/>
    </location>
</feature>
<evidence type="ECO:0000259" key="2">
    <source>
        <dbReference type="Pfam" id="PF08906"/>
    </source>
</evidence>
<evidence type="ECO:0000313" key="4">
    <source>
        <dbReference type="Proteomes" id="UP001627408"/>
    </source>
</evidence>
<dbReference type="InterPro" id="IPR015002">
    <property type="entry name" value="T6SS_Tdi1_C"/>
</dbReference>
<evidence type="ECO:0000259" key="1">
    <source>
        <dbReference type="Pfam" id="PF08887"/>
    </source>
</evidence>
<evidence type="ECO:0000313" key="3">
    <source>
        <dbReference type="EMBL" id="MFL4470128.1"/>
    </source>
</evidence>
<dbReference type="Pfam" id="PF08906">
    <property type="entry name" value="T6SS_Tdi1_C"/>
    <property type="match status" value="1"/>
</dbReference>
<dbReference type="Pfam" id="PF08887">
    <property type="entry name" value="GAD-like"/>
    <property type="match status" value="1"/>
</dbReference>
<protein>
    <submittedName>
        <fullName evidence="3">GAD-like domain-containing protein</fullName>
    </submittedName>
</protein>
<sequence>MTYISEIRGRSGKDHIDSVLNRVGPLADRQSVDEGTLQAWTGTLPDILIDFWRHHGLGTLQSGLMRLCLPDDFQGLLSQIFHADKDLSHTDCHVIGYGPFGHLVLWSARHWIVEVDLLRARVSSPGLMDASKKKNENASVIAHLLGHQPDSLDAYDDSDNKLFKPAVGALGQPQSGEAFGFFPALAMGGAKCRKHQNRPGARTFSFSSPTSAIPACGLSRPTAADRAGHRVRLRLDVQEQY</sequence>
<keyword evidence="4" id="KW-1185">Reference proteome</keyword>
<proteinExistence type="predicted"/>
<reference evidence="3 4" key="1">
    <citation type="submission" date="2024-08" db="EMBL/GenBank/DDBJ databases">
        <title>Tateyamaria sp. nov., isolated from marine algae.</title>
        <authorList>
            <person name="Choi B.J."/>
            <person name="Kim J.M."/>
            <person name="Lee J.K."/>
            <person name="Choi D.G."/>
            <person name="Bayburt H."/>
            <person name="Baek J.H."/>
            <person name="Han D.M."/>
            <person name="Jeon C.O."/>
        </authorList>
    </citation>
    <scope>NUCLEOTIDE SEQUENCE [LARGE SCALE GENOMIC DNA]</scope>
    <source>
        <strain evidence="3 4">KMU-156</strain>
    </source>
</reference>
<dbReference type="Proteomes" id="UP001627408">
    <property type="component" value="Unassembled WGS sequence"/>
</dbReference>
<dbReference type="RefSeq" id="WP_407591999.1">
    <property type="nucleotide sequence ID" value="NZ_JBHDIY010000002.1"/>
</dbReference>
<organism evidence="3 4">
    <name type="scientific">Tateyamaria armeniaca</name>
    <dbReference type="NCBI Taxonomy" id="2518930"/>
    <lineage>
        <taxon>Bacteria</taxon>
        <taxon>Pseudomonadati</taxon>
        <taxon>Pseudomonadota</taxon>
        <taxon>Alphaproteobacteria</taxon>
        <taxon>Rhodobacterales</taxon>
        <taxon>Roseobacteraceae</taxon>
        <taxon>Tateyamaria</taxon>
    </lineage>
</organism>
<name>A0ABW8USM6_9RHOB</name>
<feature type="domain" description="GAD-related" evidence="1">
    <location>
        <begin position="16"/>
        <end position="109"/>
    </location>
</feature>
<dbReference type="EMBL" id="JBHDIY010000002">
    <property type="protein sequence ID" value="MFL4470128.1"/>
    <property type="molecule type" value="Genomic_DNA"/>
</dbReference>
<comment type="caution">
    <text evidence="3">The sequence shown here is derived from an EMBL/GenBank/DDBJ whole genome shotgun (WGS) entry which is preliminary data.</text>
</comment>
<accession>A0ABW8USM6</accession>
<gene>
    <name evidence="3" type="ORF">ACERZ8_09695</name>
</gene>
<dbReference type="InterPro" id="IPR014983">
    <property type="entry name" value="GAD-rel"/>
</dbReference>